<dbReference type="EMBL" id="FOHV01000009">
    <property type="protein sequence ID" value="SET13856.1"/>
    <property type="molecule type" value="Genomic_DNA"/>
</dbReference>
<dbReference type="RefSeq" id="WP_177168614.1">
    <property type="nucleotide sequence ID" value="NZ_FOHV01000009.1"/>
</dbReference>
<name>A0A1I0C304_9GAMM</name>
<dbReference type="InterPro" id="IPR006680">
    <property type="entry name" value="Amidohydro-rel"/>
</dbReference>
<dbReference type="Pfam" id="PF01979">
    <property type="entry name" value="Amidohydro_1"/>
    <property type="match status" value="1"/>
</dbReference>
<feature type="binding site" evidence="7">
    <location>
        <position position="84"/>
    </location>
    <ligand>
        <name>Zn(2+)</name>
        <dbReference type="ChEBI" id="CHEBI:29105"/>
    </ligand>
</feature>
<keyword evidence="3 7" id="KW-0378">Hydrolase</keyword>
<feature type="binding site" evidence="7">
    <location>
        <position position="93"/>
    </location>
    <ligand>
        <name>4-imidazolone-5-propanoate</name>
        <dbReference type="ChEBI" id="CHEBI:77893"/>
    </ligand>
</feature>
<reference evidence="10" key="1">
    <citation type="submission" date="2016-10" db="EMBL/GenBank/DDBJ databases">
        <authorList>
            <person name="Varghese N."/>
            <person name="Submissions S."/>
        </authorList>
    </citation>
    <scope>NUCLEOTIDE SEQUENCE [LARGE SCALE GENOMIC DNA]</scope>
    <source>
        <strain evidence="10">DSM 18579</strain>
    </source>
</reference>
<gene>
    <name evidence="7" type="primary">hutI</name>
    <name evidence="9" type="ORF">SAMN02583745_01483</name>
</gene>
<feature type="binding site" evidence="7">
    <location>
        <position position="334"/>
    </location>
    <ligand>
        <name>4-imidazolone-5-propanoate</name>
        <dbReference type="ChEBI" id="CHEBI:77893"/>
    </ligand>
</feature>
<evidence type="ECO:0000259" key="8">
    <source>
        <dbReference type="Pfam" id="PF01979"/>
    </source>
</evidence>
<dbReference type="GO" id="GO:0005506">
    <property type="term" value="F:iron ion binding"/>
    <property type="evidence" value="ECO:0007669"/>
    <property type="project" value="UniProtKB-UniRule"/>
</dbReference>
<dbReference type="GO" id="GO:0019557">
    <property type="term" value="P:L-histidine catabolic process to glutamate and formate"/>
    <property type="evidence" value="ECO:0007669"/>
    <property type="project" value="UniProtKB-UniPathway"/>
</dbReference>
<dbReference type="InterPro" id="IPR011059">
    <property type="entry name" value="Metal-dep_hydrolase_composite"/>
</dbReference>
<feature type="binding site" evidence="7">
    <location>
        <position position="331"/>
    </location>
    <ligand>
        <name>N-formimidoyl-L-glutamate</name>
        <dbReference type="ChEBI" id="CHEBI:58928"/>
    </ligand>
</feature>
<feature type="binding site" evidence="7">
    <location>
        <position position="156"/>
    </location>
    <ligand>
        <name>4-imidazolone-5-propanoate</name>
        <dbReference type="ChEBI" id="CHEBI:77893"/>
    </ligand>
</feature>
<feature type="binding site" evidence="7">
    <location>
        <position position="86"/>
    </location>
    <ligand>
        <name>Fe(3+)</name>
        <dbReference type="ChEBI" id="CHEBI:29034"/>
    </ligand>
</feature>
<dbReference type="Proteomes" id="UP000242642">
    <property type="component" value="Unassembled WGS sequence"/>
</dbReference>
<feature type="binding site" evidence="7">
    <location>
        <position position="333"/>
    </location>
    <ligand>
        <name>N-formimidoyl-L-glutamate</name>
        <dbReference type="ChEBI" id="CHEBI:58928"/>
    </ligand>
</feature>
<comment type="similarity">
    <text evidence="7">Belongs to the metallo-dependent hydrolases superfamily. HutI family.</text>
</comment>
<feature type="binding site" evidence="7">
    <location>
        <position position="86"/>
    </location>
    <ligand>
        <name>Zn(2+)</name>
        <dbReference type="ChEBI" id="CHEBI:29105"/>
    </ligand>
</feature>
<dbReference type="InterPro" id="IPR005920">
    <property type="entry name" value="HutI"/>
</dbReference>
<feature type="binding site" evidence="7">
    <location>
        <position position="329"/>
    </location>
    <ligand>
        <name>Zn(2+)</name>
        <dbReference type="ChEBI" id="CHEBI:29105"/>
    </ligand>
</feature>
<dbReference type="GO" id="GO:0008270">
    <property type="term" value="F:zinc ion binding"/>
    <property type="evidence" value="ECO:0007669"/>
    <property type="project" value="UniProtKB-UniRule"/>
</dbReference>
<dbReference type="Gene3D" id="2.30.40.10">
    <property type="entry name" value="Urease, subunit C, domain 1"/>
    <property type="match status" value="1"/>
</dbReference>
<dbReference type="GO" id="GO:0019556">
    <property type="term" value="P:L-histidine catabolic process to glutamate and formamide"/>
    <property type="evidence" value="ECO:0007669"/>
    <property type="project" value="UniProtKB-UniRule"/>
</dbReference>
<feature type="binding site" evidence="7">
    <location>
        <position position="254"/>
    </location>
    <ligand>
        <name>Zn(2+)</name>
        <dbReference type="ChEBI" id="CHEBI:29105"/>
    </ligand>
</feature>
<evidence type="ECO:0000256" key="6">
    <source>
        <dbReference type="ARBA" id="ARBA00023004"/>
    </source>
</evidence>
<keyword evidence="2 7" id="KW-0479">Metal-binding</keyword>
<comment type="catalytic activity">
    <reaction evidence="7">
        <text>4-imidazolone-5-propanoate + H2O = N-formimidoyl-L-glutamate</text>
        <dbReference type="Rhea" id="RHEA:23660"/>
        <dbReference type="ChEBI" id="CHEBI:15377"/>
        <dbReference type="ChEBI" id="CHEBI:58928"/>
        <dbReference type="ChEBI" id="CHEBI:77893"/>
        <dbReference type="EC" id="3.5.2.7"/>
    </reaction>
</comment>
<proteinExistence type="inferred from homology"/>
<evidence type="ECO:0000256" key="1">
    <source>
        <dbReference type="ARBA" id="ARBA00012864"/>
    </source>
</evidence>
<feature type="binding site" evidence="7">
    <location>
        <position position="189"/>
    </location>
    <ligand>
        <name>4-imidazolone-5-propanoate</name>
        <dbReference type="ChEBI" id="CHEBI:77893"/>
    </ligand>
</feature>
<dbReference type="NCBIfam" id="TIGR01224">
    <property type="entry name" value="hutI"/>
    <property type="match status" value="1"/>
</dbReference>
<sequence length="418" mass="46194">MNKRGPNSFTIDEQNLCITQGRIWMPSHPKADKEGVVTGHQLFIKGKKIEAILPDNEVQSELKSTYTNIKLEGALITPGLIDCHTHLVFAGNRAHEWQRRLAGESYEEIVKSGGGIQSTVNATIEASEQMLYELSLPRLEALVKEGVTTLEIKSGYGLCYDSEFKILSVIKTIKENHKLDISPTFLGAHAVPKAYTTDPEGYLDTVINKMLPDFWHKGLMEAVDIFCETIAFSVEDATRLFKAARELGIPIKAHAEQLSHLGTSELVANFKGLSVDHIEYLQKSDVIAMQHSGTVATLLPLAFYFLKETQKPPIDLLRKYAIPMAISTDFNPGTAPLASLRLAMNMAAVEFGLTVDEILLGVTTHAAKALGRDNTHGKIAPGFMANLAIWEVDKPVEIFYELGTNPLIYRVFEGDITN</sequence>
<evidence type="ECO:0000313" key="9">
    <source>
        <dbReference type="EMBL" id="SET13856.1"/>
    </source>
</evidence>
<feature type="binding site" evidence="7">
    <location>
        <position position="156"/>
    </location>
    <ligand>
        <name>N-formimidoyl-L-glutamate</name>
        <dbReference type="ChEBI" id="CHEBI:58928"/>
    </ligand>
</feature>
<evidence type="ECO:0000256" key="7">
    <source>
        <dbReference type="HAMAP-Rule" id="MF_00372"/>
    </source>
</evidence>
<dbReference type="SUPFAM" id="SSF51556">
    <property type="entry name" value="Metallo-dependent hydrolases"/>
    <property type="match status" value="1"/>
</dbReference>
<feature type="binding site" evidence="7">
    <location>
        <position position="254"/>
    </location>
    <ligand>
        <name>Fe(3+)</name>
        <dbReference type="ChEBI" id="CHEBI:29034"/>
    </ligand>
</feature>
<evidence type="ECO:0000313" key="10">
    <source>
        <dbReference type="Proteomes" id="UP000242642"/>
    </source>
</evidence>
<keyword evidence="10" id="KW-1185">Reference proteome</keyword>
<dbReference type="AlphaFoldDB" id="A0A1I0C304"/>
<comment type="subcellular location">
    <subcellularLocation>
        <location evidence="7">Cytoplasm</location>
    </subcellularLocation>
</comment>
<feature type="binding site" evidence="7">
    <location>
        <position position="329"/>
    </location>
    <ligand>
        <name>Fe(3+)</name>
        <dbReference type="ChEBI" id="CHEBI:29034"/>
    </ligand>
</feature>
<dbReference type="EC" id="3.5.2.7" evidence="1 7"/>
<dbReference type="GO" id="GO:0005737">
    <property type="term" value="C:cytoplasm"/>
    <property type="evidence" value="ECO:0007669"/>
    <property type="project" value="UniProtKB-SubCell"/>
</dbReference>
<dbReference type="STRING" id="1123402.SAMN02583745_01483"/>
<dbReference type="GO" id="GO:0050480">
    <property type="term" value="F:imidazolonepropionase activity"/>
    <property type="evidence" value="ECO:0007669"/>
    <property type="project" value="UniProtKB-UniRule"/>
</dbReference>
<dbReference type="FunFam" id="3.20.20.140:FF:000007">
    <property type="entry name" value="Imidazolonepropionase"/>
    <property type="match status" value="1"/>
</dbReference>
<comment type="cofactor">
    <cofactor evidence="7">
        <name>Zn(2+)</name>
        <dbReference type="ChEBI" id="CHEBI:29105"/>
    </cofactor>
    <cofactor evidence="7">
        <name>Fe(3+)</name>
        <dbReference type="ChEBI" id="CHEBI:29034"/>
    </cofactor>
    <text evidence="7">Binds 1 zinc or iron ion per subunit.</text>
</comment>
<evidence type="ECO:0000256" key="2">
    <source>
        <dbReference type="ARBA" id="ARBA00022723"/>
    </source>
</evidence>
<dbReference type="Gene3D" id="3.20.20.140">
    <property type="entry name" value="Metal-dependent hydrolases"/>
    <property type="match status" value="1"/>
</dbReference>
<keyword evidence="4 7" id="KW-0369">Histidine metabolism</keyword>
<dbReference type="InterPro" id="IPR032466">
    <property type="entry name" value="Metal_Hydrolase"/>
</dbReference>
<organism evidence="9 10">
    <name type="scientific">Thorsellia anophelis DSM 18579</name>
    <dbReference type="NCBI Taxonomy" id="1123402"/>
    <lineage>
        <taxon>Bacteria</taxon>
        <taxon>Pseudomonadati</taxon>
        <taxon>Pseudomonadota</taxon>
        <taxon>Gammaproteobacteria</taxon>
        <taxon>Enterobacterales</taxon>
        <taxon>Thorselliaceae</taxon>
        <taxon>Thorsellia</taxon>
    </lineage>
</organism>
<feature type="domain" description="Amidohydrolase-related" evidence="8">
    <location>
        <begin position="76"/>
        <end position="407"/>
    </location>
</feature>
<protein>
    <recommendedName>
        <fullName evidence="1 7">Imidazolonepropionase</fullName>
        <ecNumber evidence="1 7">3.5.2.7</ecNumber>
    </recommendedName>
    <alternativeName>
        <fullName evidence="7">Imidazolone-5-propionate hydrolase</fullName>
    </alternativeName>
</protein>
<accession>A0A1I0C304</accession>
<dbReference type="UniPathway" id="UPA00379">
    <property type="reaction ID" value="UER00551"/>
</dbReference>
<feature type="binding site" evidence="7">
    <location>
        <position position="84"/>
    </location>
    <ligand>
        <name>Fe(3+)</name>
        <dbReference type="ChEBI" id="CHEBI:29034"/>
    </ligand>
</feature>
<evidence type="ECO:0000256" key="4">
    <source>
        <dbReference type="ARBA" id="ARBA00022808"/>
    </source>
</evidence>
<evidence type="ECO:0000256" key="5">
    <source>
        <dbReference type="ARBA" id="ARBA00022833"/>
    </source>
</evidence>
<comment type="function">
    <text evidence="7">Catalyzes the hydrolytic cleavage of the carbon-nitrogen bond in imidazolone-5-propanoate to yield N-formimidoyl-L-glutamate. It is the third step in the universal histidine degradation pathway.</text>
</comment>
<dbReference type="PANTHER" id="PTHR42752">
    <property type="entry name" value="IMIDAZOLONEPROPIONASE"/>
    <property type="match status" value="1"/>
</dbReference>
<evidence type="ECO:0000256" key="3">
    <source>
        <dbReference type="ARBA" id="ARBA00022801"/>
    </source>
</evidence>
<keyword evidence="6 7" id="KW-0408">Iron</keyword>
<dbReference type="HAMAP" id="MF_00372">
    <property type="entry name" value="HutI"/>
    <property type="match status" value="1"/>
</dbReference>
<feature type="binding site" evidence="7">
    <location>
        <position position="257"/>
    </location>
    <ligand>
        <name>4-imidazolone-5-propanoate</name>
        <dbReference type="ChEBI" id="CHEBI:77893"/>
    </ligand>
</feature>
<dbReference type="PANTHER" id="PTHR42752:SF1">
    <property type="entry name" value="IMIDAZOLONEPROPIONASE-RELATED"/>
    <property type="match status" value="1"/>
</dbReference>
<keyword evidence="7" id="KW-0963">Cytoplasm</keyword>
<keyword evidence="5 7" id="KW-0862">Zinc</keyword>
<comment type="pathway">
    <text evidence="7">Amino-acid degradation; L-histidine degradation into L-glutamate; N-formimidoyl-L-glutamate from L-histidine: step 3/3.</text>
</comment>
<dbReference type="SUPFAM" id="SSF51338">
    <property type="entry name" value="Composite domain of metallo-dependent hydrolases"/>
    <property type="match status" value="1"/>
</dbReference>